<dbReference type="EMBL" id="MSFL01000021">
    <property type="protein sequence ID" value="PWY75531.1"/>
    <property type="molecule type" value="Genomic_DNA"/>
</dbReference>
<evidence type="ECO:0000256" key="5">
    <source>
        <dbReference type="ARBA" id="ARBA00022833"/>
    </source>
</evidence>
<dbReference type="GeneID" id="37067109"/>
<sequence>MYTLYIGTFIHLPRLPADADLDADHKLSINHGALWVSEDGIIEGFDWSVKSPKDVKAFLRKKGWVAEGEKGKGKGQATQVKVVVAREDRNEFFFPGFVDTHIHAPQYPNTGLFSTSGLLTWLQTYTFPMESSFASPSSLPTVPPPQAYRVYNQVISRTLSHGTTTASYFATIHLPATNLLATLCHARGQRALIGRVCMDNPATCPDYLLDEPDSVVPITEASIAHIRRLDPEGQLINPVITPRFAPSCTHASLASLSELAASATPPLHIQTHLAENLDELALVHDLFPRARDYTSVYDHFGLLTPKTILAHAVHLSDAEREMIRDRKAKISHCPASNSALGSGICPVRRTLRAGIPVGLGTDVSGGYAVSMLEAVRQACLVSRLLPHASPTTTTEEKQKNQDIIDVNQALYLSTRGSAAVLNMAGQIGGFDAGMSWDAQLIRLGAYRSVVSGKGVAESNVDVFGMESWEEKVQKWVWSGDDRNVRAVWVGGRLVHETRDGR</sequence>
<protein>
    <recommendedName>
        <fullName evidence="8">Guanine deaminase</fullName>
        <shortName evidence="8">Guanase</shortName>
        <ecNumber evidence="8">3.5.4.3</ecNumber>
    </recommendedName>
    <alternativeName>
        <fullName evidence="8">Guanine aminohydrolase</fullName>
    </alternativeName>
</protein>
<dbReference type="VEuPathDB" id="FungiDB:BO70DRAFT_372742"/>
<name>A0A317VQG5_9EURO</name>
<dbReference type="InterPro" id="IPR032466">
    <property type="entry name" value="Metal_Hydrolase"/>
</dbReference>
<dbReference type="GO" id="GO:0005829">
    <property type="term" value="C:cytosol"/>
    <property type="evidence" value="ECO:0007669"/>
    <property type="project" value="TreeGrafter"/>
</dbReference>
<dbReference type="GO" id="GO:0008270">
    <property type="term" value="F:zinc ion binding"/>
    <property type="evidence" value="ECO:0007669"/>
    <property type="project" value="UniProtKB-UniRule"/>
</dbReference>
<evidence type="ECO:0000256" key="7">
    <source>
        <dbReference type="ARBA" id="ARBA00056079"/>
    </source>
</evidence>
<dbReference type="InterPro" id="IPR014311">
    <property type="entry name" value="Guanine_deaminase"/>
</dbReference>
<comment type="caution">
    <text evidence="10">The sequence shown here is derived from an EMBL/GenBank/DDBJ whole genome shotgun (WGS) entry which is preliminary data.</text>
</comment>
<evidence type="ECO:0000259" key="9">
    <source>
        <dbReference type="Pfam" id="PF01979"/>
    </source>
</evidence>
<dbReference type="PANTHER" id="PTHR11271:SF6">
    <property type="entry name" value="GUANINE DEAMINASE"/>
    <property type="match status" value="1"/>
</dbReference>
<dbReference type="EC" id="3.5.4.3" evidence="8"/>
<comment type="similarity">
    <text evidence="2 8">Belongs to the metallo-dependent hydrolases superfamily. ATZ/TRZ family.</text>
</comment>
<dbReference type="STRING" id="1448321.A0A317VQG5"/>
<dbReference type="PANTHER" id="PTHR11271">
    <property type="entry name" value="GUANINE DEAMINASE"/>
    <property type="match status" value="1"/>
</dbReference>
<dbReference type="GO" id="GO:0008892">
    <property type="term" value="F:guanine deaminase activity"/>
    <property type="evidence" value="ECO:0007669"/>
    <property type="project" value="UniProtKB-UniRule"/>
</dbReference>
<dbReference type="OrthoDB" id="194468at2759"/>
<dbReference type="Gene3D" id="2.30.40.10">
    <property type="entry name" value="Urease, subunit C, domain 1"/>
    <property type="match status" value="1"/>
</dbReference>
<evidence type="ECO:0000256" key="6">
    <source>
        <dbReference type="ARBA" id="ARBA00051148"/>
    </source>
</evidence>
<dbReference type="Proteomes" id="UP000247233">
    <property type="component" value="Unassembled WGS sequence"/>
</dbReference>
<evidence type="ECO:0000313" key="11">
    <source>
        <dbReference type="Proteomes" id="UP000247233"/>
    </source>
</evidence>
<dbReference type="AlphaFoldDB" id="A0A317VQG5"/>
<dbReference type="SUPFAM" id="SSF51556">
    <property type="entry name" value="Metallo-dependent hydrolases"/>
    <property type="match status" value="1"/>
</dbReference>
<evidence type="ECO:0000256" key="3">
    <source>
        <dbReference type="ARBA" id="ARBA00022723"/>
    </source>
</evidence>
<dbReference type="UniPathway" id="UPA00603">
    <property type="reaction ID" value="UER00660"/>
</dbReference>
<comment type="catalytic activity">
    <reaction evidence="6 8">
        <text>guanine + H2O + H(+) = xanthine + NH4(+)</text>
        <dbReference type="Rhea" id="RHEA:14665"/>
        <dbReference type="ChEBI" id="CHEBI:15377"/>
        <dbReference type="ChEBI" id="CHEBI:15378"/>
        <dbReference type="ChEBI" id="CHEBI:16235"/>
        <dbReference type="ChEBI" id="CHEBI:17712"/>
        <dbReference type="ChEBI" id="CHEBI:28938"/>
        <dbReference type="EC" id="3.5.4.3"/>
    </reaction>
</comment>
<accession>A0A317VQG5</accession>
<evidence type="ECO:0000256" key="8">
    <source>
        <dbReference type="RuleBase" id="RU366009"/>
    </source>
</evidence>
<dbReference type="Gene3D" id="3.20.20.140">
    <property type="entry name" value="Metal-dependent hydrolases"/>
    <property type="match status" value="1"/>
</dbReference>
<dbReference type="RefSeq" id="XP_025397497.1">
    <property type="nucleotide sequence ID" value="XM_025544872.1"/>
</dbReference>
<evidence type="ECO:0000313" key="10">
    <source>
        <dbReference type="EMBL" id="PWY75531.1"/>
    </source>
</evidence>
<evidence type="ECO:0000256" key="2">
    <source>
        <dbReference type="ARBA" id="ARBA00006745"/>
    </source>
</evidence>
<dbReference type="Pfam" id="PF01979">
    <property type="entry name" value="Amidohydro_1"/>
    <property type="match status" value="1"/>
</dbReference>
<dbReference type="InterPro" id="IPR051607">
    <property type="entry name" value="Metallo-dep_hydrolases"/>
</dbReference>
<keyword evidence="3 8" id="KW-0479">Metal-binding</keyword>
<dbReference type="FunFam" id="3.20.20.140:FF:000022">
    <property type="entry name" value="Guanine deaminase"/>
    <property type="match status" value="1"/>
</dbReference>
<dbReference type="InterPro" id="IPR011059">
    <property type="entry name" value="Metal-dep_hydrolase_composite"/>
</dbReference>
<dbReference type="GO" id="GO:0006147">
    <property type="term" value="P:guanine catabolic process"/>
    <property type="evidence" value="ECO:0007669"/>
    <property type="project" value="UniProtKB-UniRule"/>
</dbReference>
<gene>
    <name evidence="10" type="ORF">BO70DRAFT_372742</name>
</gene>
<feature type="domain" description="Amidohydrolase-related" evidence="9">
    <location>
        <begin position="94"/>
        <end position="494"/>
    </location>
</feature>
<evidence type="ECO:0000256" key="1">
    <source>
        <dbReference type="ARBA" id="ARBA00004984"/>
    </source>
</evidence>
<dbReference type="NCBIfam" id="TIGR02967">
    <property type="entry name" value="guan_deamin"/>
    <property type="match status" value="1"/>
</dbReference>
<comment type="cofactor">
    <cofactor evidence="8">
        <name>Zn(2+)</name>
        <dbReference type="ChEBI" id="CHEBI:29105"/>
    </cofactor>
    <text evidence="8">Binds 1 zinc ion per subunit.</text>
</comment>
<keyword evidence="4 8" id="KW-0378">Hydrolase</keyword>
<keyword evidence="11" id="KW-1185">Reference proteome</keyword>
<dbReference type="InterPro" id="IPR006680">
    <property type="entry name" value="Amidohydro-rel"/>
</dbReference>
<organism evidence="10 11">
    <name type="scientific">Aspergillus heteromorphus CBS 117.55</name>
    <dbReference type="NCBI Taxonomy" id="1448321"/>
    <lineage>
        <taxon>Eukaryota</taxon>
        <taxon>Fungi</taxon>
        <taxon>Dikarya</taxon>
        <taxon>Ascomycota</taxon>
        <taxon>Pezizomycotina</taxon>
        <taxon>Eurotiomycetes</taxon>
        <taxon>Eurotiomycetidae</taxon>
        <taxon>Eurotiales</taxon>
        <taxon>Aspergillaceae</taxon>
        <taxon>Aspergillus</taxon>
        <taxon>Aspergillus subgen. Circumdati</taxon>
    </lineage>
</organism>
<comment type="function">
    <text evidence="7 8">Catalyzes the hydrolytic deamination of guanine, producing xanthine and ammonia.</text>
</comment>
<proteinExistence type="inferred from homology"/>
<reference evidence="10 11" key="1">
    <citation type="submission" date="2016-12" db="EMBL/GenBank/DDBJ databases">
        <title>The genomes of Aspergillus section Nigri reveals drivers in fungal speciation.</title>
        <authorList>
            <consortium name="DOE Joint Genome Institute"/>
            <person name="Vesth T.C."/>
            <person name="Nybo J."/>
            <person name="Theobald S."/>
            <person name="Brandl J."/>
            <person name="Frisvad J.C."/>
            <person name="Nielsen K.F."/>
            <person name="Lyhne E.K."/>
            <person name="Kogle M.E."/>
            <person name="Kuo A."/>
            <person name="Riley R."/>
            <person name="Clum A."/>
            <person name="Nolan M."/>
            <person name="Lipzen A."/>
            <person name="Salamov A."/>
            <person name="Henrissat B."/>
            <person name="Wiebenga A."/>
            <person name="De Vries R.P."/>
            <person name="Grigoriev I.V."/>
            <person name="Mortensen U.H."/>
            <person name="Andersen M.R."/>
            <person name="Baker S.E."/>
        </authorList>
    </citation>
    <scope>NUCLEOTIDE SEQUENCE [LARGE SCALE GENOMIC DNA]</scope>
    <source>
        <strain evidence="10 11">CBS 117.55</strain>
    </source>
</reference>
<evidence type="ECO:0000256" key="4">
    <source>
        <dbReference type="ARBA" id="ARBA00022801"/>
    </source>
</evidence>
<keyword evidence="5 8" id="KW-0862">Zinc</keyword>
<comment type="pathway">
    <text evidence="1 8">Purine metabolism; guanine degradation; xanthine from guanine: step 1/1.</text>
</comment>